<keyword evidence="2" id="KW-0418">Kinase</keyword>
<dbReference type="OrthoDB" id="9800774at2"/>
<evidence type="ECO:0000313" key="3">
    <source>
        <dbReference type="Proteomes" id="UP000190080"/>
    </source>
</evidence>
<accession>A0A1V4IVH1</accession>
<dbReference type="SUPFAM" id="SSF56112">
    <property type="entry name" value="Protein kinase-like (PK-like)"/>
    <property type="match status" value="1"/>
</dbReference>
<feature type="domain" description="Aminoglycoside phosphotransferase" evidence="1">
    <location>
        <begin position="131"/>
        <end position="188"/>
    </location>
</feature>
<keyword evidence="2" id="KW-0808">Transferase</keyword>
<dbReference type="Pfam" id="PF01636">
    <property type="entry name" value="APH"/>
    <property type="match status" value="1"/>
</dbReference>
<protein>
    <submittedName>
        <fullName evidence="2">Homoserine kinase</fullName>
        <ecNumber evidence="2">2.7.1.39</ecNumber>
    </submittedName>
</protein>
<keyword evidence="3" id="KW-1185">Reference proteome</keyword>
<proteinExistence type="predicted"/>
<dbReference type="STRING" id="1450648.CLORY_09680"/>
<dbReference type="InterPro" id="IPR002575">
    <property type="entry name" value="Aminoglycoside_PTrfase"/>
</dbReference>
<dbReference type="AlphaFoldDB" id="A0A1V4IVH1"/>
<dbReference type="GO" id="GO:0004413">
    <property type="term" value="F:homoserine kinase activity"/>
    <property type="evidence" value="ECO:0007669"/>
    <property type="project" value="UniProtKB-EC"/>
</dbReference>
<gene>
    <name evidence="2" type="primary">thrB_3</name>
    <name evidence="2" type="ORF">CLORY_09680</name>
</gene>
<comment type="caution">
    <text evidence="2">The sequence shown here is derived from an EMBL/GenBank/DDBJ whole genome shotgun (WGS) entry which is preliminary data.</text>
</comment>
<dbReference type="Gene3D" id="3.90.1200.10">
    <property type="match status" value="1"/>
</dbReference>
<dbReference type="RefSeq" id="WP_079422398.1">
    <property type="nucleotide sequence ID" value="NZ_MZGV01000007.1"/>
</dbReference>
<dbReference type="Proteomes" id="UP000190080">
    <property type="component" value="Unassembled WGS sequence"/>
</dbReference>
<evidence type="ECO:0000259" key="1">
    <source>
        <dbReference type="Pfam" id="PF01636"/>
    </source>
</evidence>
<dbReference type="EC" id="2.7.1.39" evidence="2"/>
<evidence type="ECO:0000313" key="2">
    <source>
        <dbReference type="EMBL" id="OPJ63784.1"/>
    </source>
</evidence>
<organism evidence="2 3">
    <name type="scientific">Clostridium oryzae</name>
    <dbReference type="NCBI Taxonomy" id="1450648"/>
    <lineage>
        <taxon>Bacteria</taxon>
        <taxon>Bacillati</taxon>
        <taxon>Bacillota</taxon>
        <taxon>Clostridia</taxon>
        <taxon>Eubacteriales</taxon>
        <taxon>Clostridiaceae</taxon>
        <taxon>Clostridium</taxon>
    </lineage>
</organism>
<dbReference type="EMBL" id="MZGV01000007">
    <property type="protein sequence ID" value="OPJ63784.1"/>
    <property type="molecule type" value="Genomic_DNA"/>
</dbReference>
<sequence length="249" mass="28934">MRYGKLIGVGNTASVYEWGKDKVLKLFYADYPKEAIEIEFHNAMMIRNIDFAKPKAYEIIFYEERIGIIYDMVKGESLLDWVMKTGNVQECSVYMAKLHKTIIHNKVSDVLNYKDFLKSHIPNTPSVSLEKREEISQMIERLPEGNTLCHGDFHPGNILISEEHTMVVDFMNVCHGYYLYDVARTVFLVEYTPVPKQVGNRELLLRLKKTLADLYLIQMNVTREMIQDYLSVIIAVREGECPKKQLSPR</sequence>
<name>A0A1V4IVH1_9CLOT</name>
<reference evidence="2 3" key="1">
    <citation type="submission" date="2017-03" db="EMBL/GenBank/DDBJ databases">
        <title>Genome sequence of Clostridium oryzae DSM 28571.</title>
        <authorList>
            <person name="Poehlein A."/>
            <person name="Daniel R."/>
        </authorList>
    </citation>
    <scope>NUCLEOTIDE SEQUENCE [LARGE SCALE GENOMIC DNA]</scope>
    <source>
        <strain evidence="2 3">DSM 28571</strain>
    </source>
</reference>
<dbReference type="InterPro" id="IPR011009">
    <property type="entry name" value="Kinase-like_dom_sf"/>
</dbReference>